<evidence type="ECO:0000256" key="4">
    <source>
        <dbReference type="ARBA" id="ARBA00022769"/>
    </source>
</evidence>
<evidence type="ECO:0000313" key="8">
    <source>
        <dbReference type="Proteomes" id="UP000031982"/>
    </source>
</evidence>
<name>A0ABR5ARD8_BACBA</name>
<evidence type="ECO:0000256" key="3">
    <source>
        <dbReference type="ARBA" id="ARBA00022763"/>
    </source>
</evidence>
<dbReference type="SUPFAM" id="SSF51658">
    <property type="entry name" value="Xylose isomerase-like"/>
    <property type="match status" value="1"/>
</dbReference>
<dbReference type="GO" id="GO:0004519">
    <property type="term" value="F:endonuclease activity"/>
    <property type="evidence" value="ECO:0007669"/>
    <property type="project" value="UniProtKB-KW"/>
</dbReference>
<keyword evidence="1" id="KW-0540">Nuclease</keyword>
<comment type="caution">
    <text evidence="7">The sequence shown here is derived from an EMBL/GenBank/DDBJ whole genome shotgun (WGS) entry which is preliminary data.</text>
</comment>
<reference evidence="7 8" key="1">
    <citation type="submission" date="2015-01" db="EMBL/GenBank/DDBJ databases">
        <title>Genome Assembly of Bacillus badius MTCC 1458.</title>
        <authorList>
            <person name="Verma A."/>
            <person name="Khatri I."/>
            <person name="Mual P."/>
            <person name="Subramanian S."/>
            <person name="Krishnamurthi S."/>
        </authorList>
    </citation>
    <scope>NUCLEOTIDE SEQUENCE [LARGE SCALE GENOMIC DNA]</scope>
    <source>
        <strain evidence="7 8">MTCC 1458</strain>
    </source>
</reference>
<dbReference type="EMBL" id="JXLP01000019">
    <property type="protein sequence ID" value="KIL76906.1"/>
    <property type="molecule type" value="Genomic_DNA"/>
</dbReference>
<dbReference type="PANTHER" id="PTHR31290">
    <property type="entry name" value="UV-DAMAGE ENDONUCLEASE"/>
    <property type="match status" value="1"/>
</dbReference>
<keyword evidence="5" id="KW-0378">Hydrolase</keyword>
<evidence type="ECO:0000256" key="5">
    <source>
        <dbReference type="ARBA" id="ARBA00022801"/>
    </source>
</evidence>
<evidence type="ECO:0000256" key="6">
    <source>
        <dbReference type="ARBA" id="ARBA00023204"/>
    </source>
</evidence>
<organism evidence="7 8">
    <name type="scientific">Bacillus badius</name>
    <dbReference type="NCBI Taxonomy" id="1455"/>
    <lineage>
        <taxon>Bacteria</taxon>
        <taxon>Bacillati</taxon>
        <taxon>Bacillota</taxon>
        <taxon>Bacilli</taxon>
        <taxon>Bacillales</taxon>
        <taxon>Bacillaceae</taxon>
        <taxon>Pseudobacillus</taxon>
    </lineage>
</organism>
<sequence length="294" mass="33800">MKLGYACINTALPSKFKTCRLKTVEIEGMEKVKTLAIHNLTEVIKVLRWNIEHRIFFFRLSSELIPFASHPIMTWEWDKDEDILDLTNEIKAMKDEHHLRLSVHPGQYTVLNSPKEQVVRNSIAELMYHEKMLRLIGGEDMILHVGGAYGNKSAAMARFAENYRKLPEEIKAVLRIENDDKTYTAMEVLELHEQTGAPICFDIHHHRCNHEAEADIEAILAGVFKSWPAGKTPKMHISSGRNAPADPAHHDYILEEDFSDFLRKLGGREADIMCEAKMKEQAVLRLQQLYPEWG</sequence>
<evidence type="ECO:0000256" key="2">
    <source>
        <dbReference type="ARBA" id="ARBA00022759"/>
    </source>
</evidence>
<accession>A0ABR5ARD8</accession>
<keyword evidence="4" id="KW-0228">DNA excision</keyword>
<dbReference type="InterPro" id="IPR004601">
    <property type="entry name" value="UvdE"/>
</dbReference>
<dbReference type="Gene3D" id="3.20.20.150">
    <property type="entry name" value="Divalent-metal-dependent TIM barrel enzymes"/>
    <property type="match status" value="1"/>
</dbReference>
<keyword evidence="2 7" id="KW-0255">Endonuclease</keyword>
<dbReference type="PANTHER" id="PTHR31290:SF5">
    <property type="entry name" value="UV-DAMAGE ENDONUCLEASE"/>
    <property type="match status" value="1"/>
</dbReference>
<keyword evidence="6" id="KW-0234">DNA repair</keyword>
<gene>
    <name evidence="7" type="ORF">SD77_1866</name>
</gene>
<keyword evidence="3" id="KW-0227">DNA damage</keyword>
<dbReference type="NCBIfam" id="TIGR00629">
    <property type="entry name" value="uvde"/>
    <property type="match status" value="1"/>
</dbReference>
<dbReference type="Proteomes" id="UP000031982">
    <property type="component" value="Unassembled WGS sequence"/>
</dbReference>
<keyword evidence="8" id="KW-1185">Reference proteome</keyword>
<protein>
    <submittedName>
        <fullName evidence="7">UV DNA damage endonuclease</fullName>
    </submittedName>
</protein>
<dbReference type="RefSeq" id="WP_041101461.1">
    <property type="nucleotide sequence ID" value="NZ_CP082363.1"/>
</dbReference>
<dbReference type="Pfam" id="PF03851">
    <property type="entry name" value="UvdE"/>
    <property type="match status" value="1"/>
</dbReference>
<dbReference type="InterPro" id="IPR036237">
    <property type="entry name" value="Xyl_isomerase-like_sf"/>
</dbReference>
<proteinExistence type="predicted"/>
<evidence type="ECO:0000313" key="7">
    <source>
        <dbReference type="EMBL" id="KIL76906.1"/>
    </source>
</evidence>
<evidence type="ECO:0000256" key="1">
    <source>
        <dbReference type="ARBA" id="ARBA00022722"/>
    </source>
</evidence>